<keyword evidence="1" id="KW-0378">Hydrolase</keyword>
<feature type="signal peptide" evidence="2">
    <location>
        <begin position="1"/>
        <end position="17"/>
    </location>
</feature>
<evidence type="ECO:0000259" key="3">
    <source>
        <dbReference type="Pfam" id="PF02018"/>
    </source>
</evidence>
<evidence type="ECO:0000313" key="4">
    <source>
        <dbReference type="EMBL" id="GLQ22407.1"/>
    </source>
</evidence>
<protein>
    <recommendedName>
        <fullName evidence="3">CBM-cenC domain-containing protein</fullName>
    </recommendedName>
</protein>
<proteinExistence type="predicted"/>
<dbReference type="Proteomes" id="UP001161391">
    <property type="component" value="Unassembled WGS sequence"/>
</dbReference>
<feature type="chain" id="PRO_5047361086" description="CBM-cenC domain-containing protein" evidence="2">
    <location>
        <begin position="18"/>
        <end position="189"/>
    </location>
</feature>
<dbReference type="SUPFAM" id="SSF49785">
    <property type="entry name" value="Galactose-binding domain-like"/>
    <property type="match status" value="1"/>
</dbReference>
<feature type="domain" description="CBM-cenC" evidence="3">
    <location>
        <begin position="43"/>
        <end position="163"/>
    </location>
</feature>
<reference evidence="4" key="1">
    <citation type="journal article" date="2014" name="Int. J. Syst. Evol. Microbiol.">
        <title>Complete genome of a new Firmicutes species belonging to the dominant human colonic microbiota ('Ruminococcus bicirculans') reveals two chromosomes and a selective capacity to utilize plant glucans.</title>
        <authorList>
            <consortium name="NISC Comparative Sequencing Program"/>
            <person name="Wegmann U."/>
            <person name="Louis P."/>
            <person name="Goesmann A."/>
            <person name="Henrissat B."/>
            <person name="Duncan S.H."/>
            <person name="Flint H.J."/>
        </authorList>
    </citation>
    <scope>NUCLEOTIDE SEQUENCE</scope>
    <source>
        <strain evidence="4">NBRC 108219</strain>
    </source>
</reference>
<gene>
    <name evidence="4" type="ORF">GCM10007853_02810</name>
</gene>
<dbReference type="InterPro" id="IPR008979">
    <property type="entry name" value="Galactose-bd-like_sf"/>
</dbReference>
<comment type="caution">
    <text evidence="4">The sequence shown here is derived from an EMBL/GenBank/DDBJ whole genome shotgun (WGS) entry which is preliminary data.</text>
</comment>
<dbReference type="Pfam" id="PF02018">
    <property type="entry name" value="CBM_4_9"/>
    <property type="match status" value="1"/>
</dbReference>
<sequence>MSLLVGTAFFASLPASAQDADAALQALDAALPGELLHNPFDLEWEAKGNDIRTKVVDAEALTSGKAISARIKKKQQRAWDSSLGVEIANPVSKGEEIQVFFWARTKKAAAGKDTANVGMFVGRNEEPYDYILSEDILPETEWKLMNVTGVADADYPAGSLKVEYQLGRAAQIVEFGPVYVSTLGPKDSS</sequence>
<evidence type="ECO:0000256" key="2">
    <source>
        <dbReference type="SAM" id="SignalP"/>
    </source>
</evidence>
<dbReference type="EMBL" id="BSNK01000001">
    <property type="protein sequence ID" value="GLQ22407.1"/>
    <property type="molecule type" value="Genomic_DNA"/>
</dbReference>
<dbReference type="InterPro" id="IPR003305">
    <property type="entry name" value="CenC_carb-bd"/>
</dbReference>
<reference evidence="4" key="2">
    <citation type="submission" date="2023-01" db="EMBL/GenBank/DDBJ databases">
        <title>Draft genome sequence of Algimonas ampicilliniresistens strain NBRC 108219.</title>
        <authorList>
            <person name="Sun Q."/>
            <person name="Mori K."/>
        </authorList>
    </citation>
    <scope>NUCLEOTIDE SEQUENCE</scope>
    <source>
        <strain evidence="4">NBRC 108219</strain>
    </source>
</reference>
<organism evidence="4 5">
    <name type="scientific">Algimonas ampicilliniresistens</name>
    <dbReference type="NCBI Taxonomy" id="1298735"/>
    <lineage>
        <taxon>Bacteria</taxon>
        <taxon>Pseudomonadati</taxon>
        <taxon>Pseudomonadota</taxon>
        <taxon>Alphaproteobacteria</taxon>
        <taxon>Maricaulales</taxon>
        <taxon>Robiginitomaculaceae</taxon>
        <taxon>Algimonas</taxon>
    </lineage>
</organism>
<accession>A0ABQ5V5P5</accession>
<keyword evidence="5" id="KW-1185">Reference proteome</keyword>
<keyword evidence="2" id="KW-0732">Signal</keyword>
<evidence type="ECO:0000313" key="5">
    <source>
        <dbReference type="Proteomes" id="UP001161391"/>
    </source>
</evidence>
<dbReference type="Gene3D" id="2.60.120.260">
    <property type="entry name" value="Galactose-binding domain-like"/>
    <property type="match status" value="1"/>
</dbReference>
<evidence type="ECO:0000256" key="1">
    <source>
        <dbReference type="ARBA" id="ARBA00022801"/>
    </source>
</evidence>
<name>A0ABQ5V5P5_9PROT</name>